<dbReference type="Pfam" id="PF00155">
    <property type="entry name" value="Aminotran_1_2"/>
    <property type="match status" value="1"/>
</dbReference>
<dbReference type="Gene3D" id="3.90.1150.10">
    <property type="entry name" value="Aspartate Aminotransferase, domain 1"/>
    <property type="match status" value="1"/>
</dbReference>
<dbReference type="GO" id="GO:0030170">
    <property type="term" value="F:pyridoxal phosphate binding"/>
    <property type="evidence" value="ECO:0007669"/>
    <property type="project" value="InterPro"/>
</dbReference>
<evidence type="ECO:0000313" key="7">
    <source>
        <dbReference type="EMBL" id="AYL97199.1"/>
    </source>
</evidence>
<evidence type="ECO:0000313" key="8">
    <source>
        <dbReference type="Proteomes" id="UP000270046"/>
    </source>
</evidence>
<keyword evidence="7" id="KW-0032">Aminotransferase</keyword>
<evidence type="ECO:0000259" key="6">
    <source>
        <dbReference type="Pfam" id="PF00155"/>
    </source>
</evidence>
<keyword evidence="3 7" id="KW-0808">Transferase</keyword>
<dbReference type="InterPro" id="IPR050087">
    <property type="entry name" value="AON_synthase_class-II"/>
</dbReference>
<evidence type="ECO:0000256" key="2">
    <source>
        <dbReference type="ARBA" id="ARBA00005189"/>
    </source>
</evidence>
<dbReference type="Gene3D" id="3.40.640.10">
    <property type="entry name" value="Type I PLP-dependent aspartate aminotransferase-like (Major domain)"/>
    <property type="match status" value="1"/>
</dbReference>
<keyword evidence="8" id="KW-1185">Reference proteome</keyword>
<accession>A0A494VRW2</accession>
<dbReference type="InterPro" id="IPR001917">
    <property type="entry name" value="Aminotrans_II_pyridoxalP_BS"/>
</dbReference>
<dbReference type="InterPro" id="IPR015422">
    <property type="entry name" value="PyrdxlP-dep_Trfase_small"/>
</dbReference>
<dbReference type="KEGG" id="muh:HYN43_018635"/>
<dbReference type="PANTHER" id="PTHR13693">
    <property type="entry name" value="CLASS II AMINOTRANSFERASE/8-AMINO-7-OXONONANOATE SYNTHASE"/>
    <property type="match status" value="1"/>
</dbReference>
<dbReference type="GO" id="GO:0008483">
    <property type="term" value="F:transaminase activity"/>
    <property type="evidence" value="ECO:0007669"/>
    <property type="project" value="UniProtKB-KW"/>
</dbReference>
<evidence type="ECO:0000256" key="5">
    <source>
        <dbReference type="RuleBase" id="RU003693"/>
    </source>
</evidence>
<dbReference type="AlphaFoldDB" id="A0A494VRW2"/>
<dbReference type="PROSITE" id="PS00599">
    <property type="entry name" value="AA_TRANSFER_CLASS_2"/>
    <property type="match status" value="1"/>
</dbReference>
<dbReference type="InterPro" id="IPR015421">
    <property type="entry name" value="PyrdxlP-dep_Trfase_major"/>
</dbReference>
<dbReference type="InterPro" id="IPR015424">
    <property type="entry name" value="PyrdxlP-dep_Trfase"/>
</dbReference>
<evidence type="ECO:0000256" key="4">
    <source>
        <dbReference type="ARBA" id="ARBA00022898"/>
    </source>
</evidence>
<protein>
    <submittedName>
        <fullName evidence="7">Aminotransferase class I/II-fold pyridoxal phosphate-dependent enzyme</fullName>
    </submittedName>
</protein>
<keyword evidence="4 5" id="KW-0663">Pyridoxal phosphate</keyword>
<dbReference type="InterPro" id="IPR004839">
    <property type="entry name" value="Aminotransferase_I/II_large"/>
</dbReference>
<dbReference type="OrthoDB" id="9807157at2"/>
<evidence type="ECO:0000256" key="1">
    <source>
        <dbReference type="ARBA" id="ARBA00001933"/>
    </source>
</evidence>
<comment type="pathway">
    <text evidence="2">Lipid metabolism.</text>
</comment>
<dbReference type="SUPFAM" id="SSF53383">
    <property type="entry name" value="PLP-dependent transferases"/>
    <property type="match status" value="1"/>
</dbReference>
<evidence type="ECO:0000256" key="3">
    <source>
        <dbReference type="ARBA" id="ARBA00022679"/>
    </source>
</evidence>
<gene>
    <name evidence="7" type="ORF">HYN43_018635</name>
</gene>
<proteinExistence type="inferred from homology"/>
<organism evidence="7 8">
    <name type="scientific">Mucilaginibacter celer</name>
    <dbReference type="NCBI Taxonomy" id="2305508"/>
    <lineage>
        <taxon>Bacteria</taxon>
        <taxon>Pseudomonadati</taxon>
        <taxon>Bacteroidota</taxon>
        <taxon>Sphingobacteriia</taxon>
        <taxon>Sphingobacteriales</taxon>
        <taxon>Sphingobacteriaceae</taxon>
        <taxon>Mucilaginibacter</taxon>
    </lineage>
</organism>
<comment type="cofactor">
    <cofactor evidence="1 5">
        <name>pyridoxal 5'-phosphate</name>
        <dbReference type="ChEBI" id="CHEBI:597326"/>
    </cofactor>
</comment>
<reference evidence="7 8" key="1">
    <citation type="submission" date="2018-10" db="EMBL/GenBank/DDBJ databases">
        <title>Genome sequencing of Mucilaginibacter sp. HYN0043.</title>
        <authorList>
            <person name="Kim M."/>
            <person name="Yi H."/>
        </authorList>
    </citation>
    <scope>NUCLEOTIDE SEQUENCE [LARGE SCALE GENOMIC DNA]</scope>
    <source>
        <strain evidence="7 8">HYN0043</strain>
    </source>
</reference>
<comment type="similarity">
    <text evidence="5">Belongs to the class-II pyridoxal-phosphate-dependent aminotransferase family.</text>
</comment>
<name>A0A494VRW2_9SPHI</name>
<feature type="domain" description="Aminotransferase class I/classII large" evidence="6">
    <location>
        <begin position="47"/>
        <end position="392"/>
    </location>
</feature>
<dbReference type="RefSeq" id="WP_119410775.1">
    <property type="nucleotide sequence ID" value="NZ_CP032869.1"/>
</dbReference>
<sequence>MDLFDKITKSLGGPIGQHQKWSHGYFSFPKLEGEIGPHMQFKGKEHLVWSLNNYLGLANHPEVREADAKAAADYGMAYPMGARMMSGNSIHHEELEDGLAKFVGKQSAFLLNYGYQGMVSIIDALVDRNDVIVYDAESHACIIDGVRLHMGKRFVYQHNDIESCEKQLERATRLTEQTGGGILLITEGVFGMSGAQGKLKEVADLKKKFNFRLLVDDAHGFGTMGKTGAGTHEEQGCLEEVDVYFATFAKSMAGIGAFVAADQDIINYLRYNMRSQTFAKALPMPMVLGLKKRFEMLKTQPELREKLWLIANALQSGLKERGFDLGASNTMVTPVFLKGDLFEATALTRDLRENYGVFCSIVVYPVIPKGLIVLRLIPTASHSLEDVQRTLDAYSAIGEKLKAGYYKENKLEIA</sequence>
<dbReference type="Proteomes" id="UP000270046">
    <property type="component" value="Chromosome"/>
</dbReference>
<dbReference type="EMBL" id="CP032869">
    <property type="protein sequence ID" value="AYL97199.1"/>
    <property type="molecule type" value="Genomic_DNA"/>
</dbReference>